<dbReference type="RefSeq" id="XP_001209613.1">
    <property type="nucleotide sequence ID" value="XM_001209613.1"/>
</dbReference>
<organism evidence="1 2">
    <name type="scientific">Aspergillus terreus (strain NIH 2624 / FGSC A1156)</name>
    <dbReference type="NCBI Taxonomy" id="341663"/>
    <lineage>
        <taxon>Eukaryota</taxon>
        <taxon>Fungi</taxon>
        <taxon>Dikarya</taxon>
        <taxon>Ascomycota</taxon>
        <taxon>Pezizomycotina</taxon>
        <taxon>Eurotiomycetes</taxon>
        <taxon>Eurotiomycetidae</taxon>
        <taxon>Eurotiales</taxon>
        <taxon>Aspergillaceae</taxon>
        <taxon>Aspergillus</taxon>
        <taxon>Aspergillus subgen. Circumdati</taxon>
    </lineage>
</organism>
<dbReference type="AlphaFoldDB" id="Q0CHB5"/>
<dbReference type="VEuPathDB" id="FungiDB:ATEG_06927"/>
<protein>
    <submittedName>
        <fullName evidence="1">Uncharacterized protein</fullName>
    </submittedName>
</protein>
<name>Q0CHB5_ASPTN</name>
<accession>Q0CHB5</accession>
<proteinExistence type="predicted"/>
<gene>
    <name evidence="1" type="ORF">ATEG_06927</name>
</gene>
<evidence type="ECO:0000313" key="1">
    <source>
        <dbReference type="EMBL" id="EAU32311.1"/>
    </source>
</evidence>
<dbReference type="Proteomes" id="UP000007963">
    <property type="component" value="Unassembled WGS sequence"/>
</dbReference>
<dbReference type="HOGENOM" id="CLU_2072663_0_0_1"/>
<dbReference type="EMBL" id="CH476603">
    <property type="protein sequence ID" value="EAU32311.1"/>
    <property type="molecule type" value="Genomic_DNA"/>
</dbReference>
<dbReference type="GeneID" id="4318918"/>
<sequence length="118" mass="13085">MSADLLSNLKFDLSSLRDILRDLLDLSKITQDSLQFTVPYLGTSEGPGYPATLSKRSRMDGVTLGGKKEVRSKKKSKIASPGPYRIASQAIKVNDRSPDGHMDDGHLVEFGMWPYTLR</sequence>
<evidence type="ECO:0000313" key="2">
    <source>
        <dbReference type="Proteomes" id="UP000007963"/>
    </source>
</evidence>
<reference evidence="2" key="1">
    <citation type="submission" date="2005-09" db="EMBL/GenBank/DDBJ databases">
        <title>Annotation of the Aspergillus terreus NIH2624 genome.</title>
        <authorList>
            <person name="Birren B.W."/>
            <person name="Lander E.S."/>
            <person name="Galagan J.E."/>
            <person name="Nusbaum C."/>
            <person name="Devon K."/>
            <person name="Henn M."/>
            <person name="Ma L.-J."/>
            <person name="Jaffe D.B."/>
            <person name="Butler J."/>
            <person name="Alvarez P."/>
            <person name="Gnerre S."/>
            <person name="Grabherr M."/>
            <person name="Kleber M."/>
            <person name="Mauceli E.W."/>
            <person name="Brockman W."/>
            <person name="Rounsley S."/>
            <person name="Young S.K."/>
            <person name="LaButti K."/>
            <person name="Pushparaj V."/>
            <person name="DeCaprio D."/>
            <person name="Crawford M."/>
            <person name="Koehrsen M."/>
            <person name="Engels R."/>
            <person name="Montgomery P."/>
            <person name="Pearson M."/>
            <person name="Howarth C."/>
            <person name="Larson L."/>
            <person name="Luoma S."/>
            <person name="White J."/>
            <person name="Alvarado L."/>
            <person name="Kodira C.D."/>
            <person name="Zeng Q."/>
            <person name="Oleary S."/>
            <person name="Yandava C."/>
            <person name="Denning D.W."/>
            <person name="Nierman W.C."/>
            <person name="Milne T."/>
            <person name="Madden K."/>
        </authorList>
    </citation>
    <scope>NUCLEOTIDE SEQUENCE [LARGE SCALE GENOMIC DNA]</scope>
    <source>
        <strain evidence="2">NIH 2624 / FGSC A1156</strain>
    </source>
</reference>